<evidence type="ECO:0000313" key="4">
    <source>
        <dbReference type="Proteomes" id="UP000077961"/>
    </source>
</evidence>
<dbReference type="Proteomes" id="UP000078116">
    <property type="component" value="Unassembled WGS sequence"/>
</dbReference>
<evidence type="ECO:0000313" key="5">
    <source>
        <dbReference type="Proteomes" id="UP000078116"/>
    </source>
</evidence>
<proteinExistence type="predicted"/>
<dbReference type="SUPFAM" id="SSF51197">
    <property type="entry name" value="Clavaminate synthase-like"/>
    <property type="match status" value="1"/>
</dbReference>
<evidence type="ECO:0000313" key="3">
    <source>
        <dbReference type="EMBL" id="OAJ56275.1"/>
    </source>
</evidence>
<protein>
    <submittedName>
        <fullName evidence="2">Mitomycin antibiotic biosynthesis protein</fullName>
    </submittedName>
</protein>
<comment type="caution">
    <text evidence="2">The sequence shown here is derived from an EMBL/GenBank/DDBJ whole genome shotgun (WGS) entry which is preliminary data.</text>
</comment>
<keyword evidence="1" id="KW-0560">Oxidoreductase</keyword>
<dbReference type="GO" id="GO:0016706">
    <property type="term" value="F:2-oxoglutarate-dependent dioxygenase activity"/>
    <property type="evidence" value="ECO:0007669"/>
    <property type="project" value="UniProtKB-ARBA"/>
</dbReference>
<reference evidence="4 5" key="1">
    <citation type="submission" date="2016-04" db="EMBL/GenBank/DDBJ databases">
        <title>Reclassification of Paraburkholderia panaciterrae (Farh et al. 2015) Dobritsa &amp; Samadpour 2016 as a later homotypic synonym of Paraburkholderia ginsengiterrae (Farh et al. 2015) Dobritsa &amp; Samadpour 2016.</title>
        <authorList>
            <person name="Dobritsa A.P."/>
            <person name="Kutumbaka K."/>
            <person name="Samadpour M."/>
        </authorList>
    </citation>
    <scope>NUCLEOTIDE SEQUENCE [LARGE SCALE GENOMIC DNA]</scope>
    <source>
        <strain evidence="2 5">DCY85</strain>
        <strain evidence="3 4">DCY85-1</strain>
    </source>
</reference>
<organism evidence="2 5">
    <name type="scientific">Paraburkholderia ginsengiterrae</name>
    <dbReference type="NCBI Taxonomy" id="1462993"/>
    <lineage>
        <taxon>Bacteria</taxon>
        <taxon>Pseudomonadati</taxon>
        <taxon>Pseudomonadota</taxon>
        <taxon>Betaproteobacteria</taxon>
        <taxon>Burkholderiales</taxon>
        <taxon>Burkholderiaceae</taxon>
        <taxon>Paraburkholderia</taxon>
    </lineage>
</organism>
<dbReference type="PANTHER" id="PTHR20883">
    <property type="entry name" value="PHYTANOYL-COA DIOXYGENASE DOMAIN CONTAINING 1"/>
    <property type="match status" value="1"/>
</dbReference>
<keyword evidence="4" id="KW-1185">Reference proteome</keyword>
<sequence length="283" mass="31083">MANIARYSVTTPLETIGNSLEQDGAVIVEGLLDAPTVEQINRELDPLVAATDPAMAHLNPGVAAFYGTHVRHLTGLAGKSEIFAERVMCHPVYLALCDRFLLPNCAEYQLNLGHLMERGPGAHGQMIHRDEAVWKHYQPPRPLLQLASVVALVDFTRENGATVVVPGSHRWPEEREATEAEYAYADMPAGSAVIYLGTTLHAGGANTTANEWRRGFHMSYTLGWLRTEENNMLAIPPAQARRLSNRAQRLIGYGVHDAIKIQGGYLGMVDMRDPIELLNAGQL</sequence>
<dbReference type="EMBL" id="LXJZ01000187">
    <property type="protein sequence ID" value="OAJ56275.1"/>
    <property type="molecule type" value="Genomic_DNA"/>
</dbReference>
<evidence type="ECO:0000256" key="1">
    <source>
        <dbReference type="ARBA" id="ARBA00023002"/>
    </source>
</evidence>
<dbReference type="Proteomes" id="UP000077961">
    <property type="component" value="Unassembled WGS sequence"/>
</dbReference>
<dbReference type="InterPro" id="IPR008775">
    <property type="entry name" value="Phytyl_CoA_dOase-like"/>
</dbReference>
<evidence type="ECO:0000313" key="2">
    <source>
        <dbReference type="EMBL" id="OAJ54465.1"/>
    </source>
</evidence>
<dbReference type="Pfam" id="PF05721">
    <property type="entry name" value="PhyH"/>
    <property type="match status" value="1"/>
</dbReference>
<dbReference type="STRING" id="1462993.A6V36_07075"/>
<gene>
    <name evidence="3" type="ORF">A6V36_07075</name>
    <name evidence="2" type="ORF">A6V37_07445</name>
</gene>
<dbReference type="AlphaFoldDB" id="A0A1A9N148"/>
<dbReference type="Gene3D" id="2.60.120.620">
    <property type="entry name" value="q2cbj1_9rhob like domain"/>
    <property type="match status" value="1"/>
</dbReference>
<dbReference type="OrthoDB" id="9796766at2"/>
<dbReference type="EMBL" id="LXKA01000349">
    <property type="protein sequence ID" value="OAJ54465.1"/>
    <property type="molecule type" value="Genomic_DNA"/>
</dbReference>
<dbReference type="GO" id="GO:0005506">
    <property type="term" value="F:iron ion binding"/>
    <property type="evidence" value="ECO:0007669"/>
    <property type="project" value="UniProtKB-ARBA"/>
</dbReference>
<dbReference type="RefSeq" id="WP_064269785.1">
    <property type="nucleotide sequence ID" value="NZ_LXJZ01000187.1"/>
</dbReference>
<dbReference type="PANTHER" id="PTHR20883:SF41">
    <property type="entry name" value="IRON_ALPHA-KETOGLUTARATE-DEPENDENT DIOXYGENASE ASQJ"/>
    <property type="match status" value="1"/>
</dbReference>
<accession>A0A1A9N148</accession>
<name>A0A1A9N148_9BURK</name>